<evidence type="ECO:0000313" key="1">
    <source>
        <dbReference type="EMBL" id="RCG29802.1"/>
    </source>
</evidence>
<organism evidence="1 2">
    <name type="scientific">Sphaerisporangium album</name>
    <dbReference type="NCBI Taxonomy" id="509200"/>
    <lineage>
        <taxon>Bacteria</taxon>
        <taxon>Bacillati</taxon>
        <taxon>Actinomycetota</taxon>
        <taxon>Actinomycetes</taxon>
        <taxon>Streptosporangiales</taxon>
        <taxon>Streptosporangiaceae</taxon>
        <taxon>Sphaerisporangium</taxon>
    </lineage>
</organism>
<comment type="caution">
    <text evidence="1">The sequence shown here is derived from an EMBL/GenBank/DDBJ whole genome shotgun (WGS) entry which is preliminary data.</text>
</comment>
<keyword evidence="2" id="KW-1185">Reference proteome</keyword>
<name>A0A367FJ03_9ACTN</name>
<dbReference type="RefSeq" id="WP_114030311.1">
    <property type="nucleotide sequence ID" value="NZ_QOIL01000010.1"/>
</dbReference>
<protein>
    <submittedName>
        <fullName evidence="1">Uncharacterized protein</fullName>
    </submittedName>
</protein>
<dbReference type="AlphaFoldDB" id="A0A367FJ03"/>
<reference evidence="1 2" key="1">
    <citation type="submission" date="2018-06" db="EMBL/GenBank/DDBJ databases">
        <title>Sphaerisporangium craniellae sp. nov., isolated from a marine sponge in the South China Sea.</title>
        <authorList>
            <person name="Li L."/>
        </authorList>
    </citation>
    <scope>NUCLEOTIDE SEQUENCE [LARGE SCALE GENOMIC DNA]</scope>
    <source>
        <strain evidence="1 2">CCTCC AA 208026</strain>
    </source>
</reference>
<evidence type="ECO:0000313" key="2">
    <source>
        <dbReference type="Proteomes" id="UP000253094"/>
    </source>
</evidence>
<dbReference type="Proteomes" id="UP000253094">
    <property type="component" value="Unassembled WGS sequence"/>
</dbReference>
<gene>
    <name evidence="1" type="ORF">DQ384_19750</name>
</gene>
<dbReference type="EMBL" id="QOIL01000010">
    <property type="protein sequence ID" value="RCG29802.1"/>
    <property type="molecule type" value="Genomic_DNA"/>
</dbReference>
<sequence>MLNLFSKFVVPGVDHVEIFQDDEDELQFWMLPGKPSPAMTDDGVPSISMMLFARDMSLMASAAEQLPRGEQEGGLLSMTLEVRVGQEDQAKIIDYIEATIMNGGLMASMHEGTVVYRRRTGASGTPRLSYPTWVDGTVKFAMLPSAGPTFLKGYEGSDKPSLTGSNLASFTMLLGQEGARLLRESLKSGVSPGGVYYSLRYQARLPNIHISITGNSEDVYNELKEHTTVTETHNGHPVRIYPQVSSLQELQTKVASLHVTYDRVDFPAMTGQDQAVADEAAKRLENLVLDIAQGYLKDRFFTPGFTPDLNKDKLGTDPLQNFKPAGTPVIGGNQLWLKDFTQSMKGTIDFTLDGRLSQPVNVQPNAKLFDMIDPAVLQARTVEADLNTPIFHRLDVPVRVTAEFEKDPIHTVQVHLDYRQTDDRPGHNETKTRSETFDFTTGREVYYFRTTMAKAADGTPKDTFTYSSTLHYRASQSEVHVPPVETRLKSLVIGYDSLSCVQVTCITGKIPWDVVERADVKLRYPGLNSPSATETVTLTSGKSEGSWFTYTNGDPSREYERQFVFTLLDGSRMELEPQRSTTARLVVDAPFDDTLTVTFTPQGAFPPISSIVLSVRYSDPANDYEVDTVHVFEAHDDPWVWKVRLRDPDLQEYRYKVDVAYADGAVDLGEWQTSGDTAKFVGEVTGATLTVEVQPALLDMTRWRLVVVRLRHTDPGTGRVTEKTFQYTAATPLTSEPWTVPLRDATAKGYTYEIHGYGVDGVKKVVGPVSTEDILLVVEL</sequence>
<accession>A0A367FJ03</accession>
<proteinExistence type="predicted"/>
<dbReference type="OrthoDB" id="8476783at2"/>